<dbReference type="SUPFAM" id="SSF54593">
    <property type="entry name" value="Glyoxalase/Bleomycin resistance protein/Dihydroxybiphenyl dioxygenase"/>
    <property type="match status" value="2"/>
</dbReference>
<proteinExistence type="predicted"/>
<organism evidence="2 3">
    <name type="scientific">Dactylosporangium salmoneum</name>
    <dbReference type="NCBI Taxonomy" id="53361"/>
    <lineage>
        <taxon>Bacteria</taxon>
        <taxon>Bacillati</taxon>
        <taxon>Actinomycetota</taxon>
        <taxon>Actinomycetes</taxon>
        <taxon>Micromonosporales</taxon>
        <taxon>Micromonosporaceae</taxon>
        <taxon>Dactylosporangium</taxon>
    </lineage>
</organism>
<dbReference type="InterPro" id="IPR004360">
    <property type="entry name" value="Glyas_Fos-R_dOase_dom"/>
</dbReference>
<accession>A0ABP5TQC2</accession>
<sequence>MTQLLMGQLGLPVEREQDGARVFRFPDGSGFEVFKPSDSAHDFFEHPVAGILVDDVREVRAHLEAGGVEFIGDVHDGVEDSWATAWSHFRAPDGYLYVLVSRPELEPEPHPAAFDELRICVRVSDLDAAVRLYRDGLGMRVVDEWTHPGGQRGVLFGAVYAAVELFDEAQWDLVDDAETGTRLHRDHGLRVEVSDVERLRALADRLEAAGAQTTGQVTRTPWEQTCLRMADQEGEQLTLFVLPDEEKEVRARTRSRLRP</sequence>
<dbReference type="CDD" id="cd06587">
    <property type="entry name" value="VOC"/>
    <property type="match status" value="2"/>
</dbReference>
<evidence type="ECO:0000313" key="2">
    <source>
        <dbReference type="EMBL" id="GAA2357746.1"/>
    </source>
</evidence>
<comment type="caution">
    <text evidence="2">The sequence shown here is derived from an EMBL/GenBank/DDBJ whole genome shotgun (WGS) entry which is preliminary data.</text>
</comment>
<feature type="domain" description="VOC" evidence="1">
    <location>
        <begin position="113"/>
        <end position="242"/>
    </location>
</feature>
<protein>
    <recommendedName>
        <fullName evidence="1">VOC domain-containing protein</fullName>
    </recommendedName>
</protein>
<name>A0ABP5TQC2_9ACTN</name>
<evidence type="ECO:0000259" key="1">
    <source>
        <dbReference type="PROSITE" id="PS51819"/>
    </source>
</evidence>
<gene>
    <name evidence="2" type="ORF">GCM10010170_051170</name>
</gene>
<dbReference type="Gene3D" id="3.10.180.10">
    <property type="entry name" value="2,3-Dihydroxybiphenyl 1,2-Dioxygenase, domain 1"/>
    <property type="match status" value="2"/>
</dbReference>
<keyword evidence="3" id="KW-1185">Reference proteome</keyword>
<dbReference type="InterPro" id="IPR029068">
    <property type="entry name" value="Glyas_Bleomycin-R_OHBP_Dase"/>
</dbReference>
<dbReference type="EMBL" id="BAAARV010000040">
    <property type="protein sequence ID" value="GAA2357746.1"/>
    <property type="molecule type" value="Genomic_DNA"/>
</dbReference>
<reference evidence="3" key="1">
    <citation type="journal article" date="2019" name="Int. J. Syst. Evol. Microbiol.">
        <title>The Global Catalogue of Microorganisms (GCM) 10K type strain sequencing project: providing services to taxonomists for standard genome sequencing and annotation.</title>
        <authorList>
            <consortium name="The Broad Institute Genomics Platform"/>
            <consortium name="The Broad Institute Genome Sequencing Center for Infectious Disease"/>
            <person name="Wu L."/>
            <person name="Ma J."/>
        </authorList>
    </citation>
    <scope>NUCLEOTIDE SEQUENCE [LARGE SCALE GENOMIC DNA]</scope>
    <source>
        <strain evidence="3">JCM 3272</strain>
    </source>
</reference>
<dbReference type="PROSITE" id="PS51819">
    <property type="entry name" value="VOC"/>
    <property type="match status" value="1"/>
</dbReference>
<dbReference type="Pfam" id="PF00903">
    <property type="entry name" value="Glyoxalase"/>
    <property type="match status" value="1"/>
</dbReference>
<dbReference type="Proteomes" id="UP001501444">
    <property type="component" value="Unassembled WGS sequence"/>
</dbReference>
<evidence type="ECO:0000313" key="3">
    <source>
        <dbReference type="Proteomes" id="UP001501444"/>
    </source>
</evidence>
<dbReference type="InterPro" id="IPR037523">
    <property type="entry name" value="VOC_core"/>
</dbReference>